<dbReference type="EC" id="2.7.11.1" evidence="2"/>
<evidence type="ECO:0000256" key="9">
    <source>
        <dbReference type="ARBA" id="ARBA00048679"/>
    </source>
</evidence>
<dbReference type="Pfam" id="PF00069">
    <property type="entry name" value="Pkinase"/>
    <property type="match status" value="1"/>
</dbReference>
<dbReference type="InterPro" id="IPR050629">
    <property type="entry name" value="STE20/SPS1-PAK"/>
</dbReference>
<dbReference type="PANTHER" id="PTHR48012:SF10">
    <property type="entry name" value="FI20177P1"/>
    <property type="match status" value="1"/>
</dbReference>
<feature type="compositionally biased region" description="Polar residues" evidence="12">
    <location>
        <begin position="352"/>
        <end position="370"/>
    </location>
</feature>
<dbReference type="GO" id="GO:0005524">
    <property type="term" value="F:ATP binding"/>
    <property type="evidence" value="ECO:0007669"/>
    <property type="project" value="UniProtKB-UniRule"/>
</dbReference>
<dbReference type="Gene3D" id="1.10.510.10">
    <property type="entry name" value="Transferase(Phosphotransferase) domain 1"/>
    <property type="match status" value="1"/>
</dbReference>
<dbReference type="PhylomeDB" id="A0A0D2WJC3"/>
<dbReference type="RefSeq" id="XP_004365793.1">
    <property type="nucleotide sequence ID" value="XM_004365736.2"/>
</dbReference>
<dbReference type="PANTHER" id="PTHR48012">
    <property type="entry name" value="STERILE20-LIKE KINASE, ISOFORM B-RELATED"/>
    <property type="match status" value="1"/>
</dbReference>
<dbReference type="GO" id="GO:0005737">
    <property type="term" value="C:cytoplasm"/>
    <property type="evidence" value="ECO:0007669"/>
    <property type="project" value="TreeGrafter"/>
</dbReference>
<dbReference type="PROSITE" id="PS50011">
    <property type="entry name" value="PROTEIN_KINASE_DOM"/>
    <property type="match status" value="1"/>
</dbReference>
<evidence type="ECO:0000256" key="2">
    <source>
        <dbReference type="ARBA" id="ARBA00012513"/>
    </source>
</evidence>
<keyword evidence="7 10" id="KW-0067">ATP-binding</keyword>
<keyword evidence="15" id="KW-1185">Reference proteome</keyword>
<gene>
    <name evidence="14" type="ORF">CAOG_000922</name>
</gene>
<dbReference type="FunCoup" id="A0A0D2WJC3">
    <property type="interactions" value="335"/>
</dbReference>
<evidence type="ECO:0000256" key="11">
    <source>
        <dbReference type="SAM" id="Coils"/>
    </source>
</evidence>
<feature type="domain" description="Protein kinase" evidence="13">
    <location>
        <begin position="14"/>
        <end position="264"/>
    </location>
</feature>
<dbReference type="EMBL" id="KE346360">
    <property type="protein sequence ID" value="KJE89458.1"/>
    <property type="molecule type" value="Genomic_DNA"/>
</dbReference>
<dbReference type="InterPro" id="IPR011009">
    <property type="entry name" value="Kinase-like_dom_sf"/>
</dbReference>
<feature type="region of interest" description="Disordered" evidence="12">
    <location>
        <begin position="324"/>
        <end position="393"/>
    </location>
</feature>
<dbReference type="OrthoDB" id="8693905at2759"/>
<evidence type="ECO:0000256" key="6">
    <source>
        <dbReference type="ARBA" id="ARBA00022777"/>
    </source>
</evidence>
<dbReference type="InParanoid" id="A0A0D2WJC3"/>
<feature type="binding site" evidence="10">
    <location>
        <position position="43"/>
    </location>
    <ligand>
        <name>ATP</name>
        <dbReference type="ChEBI" id="CHEBI:30616"/>
    </ligand>
</feature>
<dbReference type="STRING" id="595528.A0A0D2WJC3"/>
<sequence>MASGLMKIDPEQLYERQERIGKGSFGEVFKGIERTSRMPVAIKIIDLEAAEDDIEDIQQEIAHLSQCDSAYVTRYFGSYCKGPQLWIIMEYLGGGSVLTLLKPGPIDEVHIAIIMREMLFGLDYLHQNGKIHRDIKAANVLLSSDGQVKLADFGVSGQLTSTMSKRNTFVGTPFWMAPEVIKQSGYDCKADIWSLGISAIEMAKAEPPHANIHPMKVLFIIPKDPAPVLHGMFTKAFKEFVALCLNKNAAERPSARELLKHRFIVRAKRTQYLQELVERYQQWVAVQGEQDHGDSTNASSAATVDADEEAWIYETVKTMKHQRKAALQRQDSDSTMLGDDSLAGGLPRPSGTDKSSIYSTINSRTENPTLSGASANTTGSAASGTPSNTSDAVDVKTSSLSALSGLLLPSIEALKGESTEGNKALVLLAEALQRAEAAQPGVALSLVDRIADQAAGVTLRRNGVVTPSTAPSGTFATTSGSTAANVRGTAEYLFARWMNKCVEVDGKAFK</sequence>
<comment type="catalytic activity">
    <reaction evidence="8">
        <text>L-threonyl-[protein] + ATP = O-phospho-L-threonyl-[protein] + ADP + H(+)</text>
        <dbReference type="Rhea" id="RHEA:46608"/>
        <dbReference type="Rhea" id="RHEA-COMP:11060"/>
        <dbReference type="Rhea" id="RHEA-COMP:11605"/>
        <dbReference type="ChEBI" id="CHEBI:15378"/>
        <dbReference type="ChEBI" id="CHEBI:30013"/>
        <dbReference type="ChEBI" id="CHEBI:30616"/>
        <dbReference type="ChEBI" id="CHEBI:61977"/>
        <dbReference type="ChEBI" id="CHEBI:456216"/>
        <dbReference type="EC" id="2.7.11.1"/>
    </reaction>
</comment>
<dbReference type="Proteomes" id="UP000008743">
    <property type="component" value="Unassembled WGS sequence"/>
</dbReference>
<evidence type="ECO:0000256" key="10">
    <source>
        <dbReference type="PROSITE-ProRule" id="PRU10141"/>
    </source>
</evidence>
<reference evidence="15" key="1">
    <citation type="submission" date="2011-02" db="EMBL/GenBank/DDBJ databases">
        <title>The Genome Sequence of Capsaspora owczarzaki ATCC 30864.</title>
        <authorList>
            <person name="Russ C."/>
            <person name="Cuomo C."/>
            <person name="Burger G."/>
            <person name="Gray M.W."/>
            <person name="Holland P.W.H."/>
            <person name="King N."/>
            <person name="Lang F.B.F."/>
            <person name="Roger A.J."/>
            <person name="Ruiz-Trillo I."/>
            <person name="Young S.K."/>
            <person name="Zeng Q."/>
            <person name="Gargeya S."/>
            <person name="Alvarado L."/>
            <person name="Berlin A."/>
            <person name="Chapman S.B."/>
            <person name="Chen Z."/>
            <person name="Freedman E."/>
            <person name="Gellesch M."/>
            <person name="Goldberg J."/>
            <person name="Griggs A."/>
            <person name="Gujja S."/>
            <person name="Heilman E."/>
            <person name="Heiman D."/>
            <person name="Howarth C."/>
            <person name="Mehta T."/>
            <person name="Neiman D."/>
            <person name="Pearson M."/>
            <person name="Roberts A."/>
            <person name="Saif S."/>
            <person name="Shea T."/>
            <person name="Shenoy N."/>
            <person name="Sisk P."/>
            <person name="Stolte C."/>
            <person name="Sykes S."/>
            <person name="White J."/>
            <person name="Yandava C."/>
            <person name="Haas B."/>
            <person name="Nusbaum C."/>
            <person name="Birren B."/>
        </authorList>
    </citation>
    <scope>NUCLEOTIDE SEQUENCE</scope>
    <source>
        <strain evidence="15">ATCC 30864</strain>
    </source>
</reference>
<evidence type="ECO:0000313" key="15">
    <source>
        <dbReference type="Proteomes" id="UP000008743"/>
    </source>
</evidence>
<accession>A0A0D2WJC3</accession>
<keyword evidence="6 14" id="KW-0418">Kinase</keyword>
<dbReference type="CDD" id="cd06609">
    <property type="entry name" value="STKc_MST3_like"/>
    <property type="match status" value="1"/>
</dbReference>
<evidence type="ECO:0000256" key="7">
    <source>
        <dbReference type="ARBA" id="ARBA00022840"/>
    </source>
</evidence>
<protein>
    <recommendedName>
        <fullName evidence="2">non-specific serine/threonine protein kinase</fullName>
        <ecNumber evidence="2">2.7.11.1</ecNumber>
    </recommendedName>
</protein>
<keyword evidence="4" id="KW-0808">Transferase</keyword>
<comment type="similarity">
    <text evidence="1">Belongs to the protein kinase superfamily. STE Ser/Thr protein kinase family. STE20 subfamily.</text>
</comment>
<proteinExistence type="inferred from homology"/>
<comment type="catalytic activity">
    <reaction evidence="9">
        <text>L-seryl-[protein] + ATP = O-phospho-L-seryl-[protein] + ADP + H(+)</text>
        <dbReference type="Rhea" id="RHEA:17989"/>
        <dbReference type="Rhea" id="RHEA-COMP:9863"/>
        <dbReference type="Rhea" id="RHEA-COMP:11604"/>
        <dbReference type="ChEBI" id="CHEBI:15378"/>
        <dbReference type="ChEBI" id="CHEBI:29999"/>
        <dbReference type="ChEBI" id="CHEBI:30616"/>
        <dbReference type="ChEBI" id="CHEBI:83421"/>
        <dbReference type="ChEBI" id="CHEBI:456216"/>
        <dbReference type="EC" id="2.7.11.1"/>
    </reaction>
</comment>
<evidence type="ECO:0000256" key="12">
    <source>
        <dbReference type="SAM" id="MobiDB-lite"/>
    </source>
</evidence>
<evidence type="ECO:0000256" key="5">
    <source>
        <dbReference type="ARBA" id="ARBA00022741"/>
    </source>
</evidence>
<dbReference type="PROSITE" id="PS00107">
    <property type="entry name" value="PROTEIN_KINASE_ATP"/>
    <property type="match status" value="1"/>
</dbReference>
<name>A0A0D2WJC3_CAPO3</name>
<dbReference type="OMA" id="RATENEC"/>
<evidence type="ECO:0000256" key="8">
    <source>
        <dbReference type="ARBA" id="ARBA00047899"/>
    </source>
</evidence>
<dbReference type="GO" id="GO:0004674">
    <property type="term" value="F:protein serine/threonine kinase activity"/>
    <property type="evidence" value="ECO:0007669"/>
    <property type="project" value="UniProtKB-KW"/>
</dbReference>
<dbReference type="InterPro" id="IPR017441">
    <property type="entry name" value="Protein_kinase_ATP_BS"/>
</dbReference>
<dbReference type="FunFam" id="1.10.510.10:FF:000207">
    <property type="entry name" value="serine/threonine-protein kinase dst1 isoform X1"/>
    <property type="match status" value="1"/>
</dbReference>
<dbReference type="InterPro" id="IPR000719">
    <property type="entry name" value="Prot_kinase_dom"/>
</dbReference>
<organism evidence="14 15">
    <name type="scientific">Capsaspora owczarzaki (strain ATCC 30864)</name>
    <dbReference type="NCBI Taxonomy" id="595528"/>
    <lineage>
        <taxon>Eukaryota</taxon>
        <taxon>Filasterea</taxon>
        <taxon>Capsaspora</taxon>
    </lineage>
</organism>
<feature type="coiled-coil region" evidence="11">
    <location>
        <begin position="40"/>
        <end position="67"/>
    </location>
</feature>
<dbReference type="SUPFAM" id="SSF56112">
    <property type="entry name" value="Protein kinase-like (PK-like)"/>
    <property type="match status" value="1"/>
</dbReference>
<evidence type="ECO:0000256" key="3">
    <source>
        <dbReference type="ARBA" id="ARBA00022527"/>
    </source>
</evidence>
<keyword evidence="11" id="KW-0175">Coiled coil</keyword>
<evidence type="ECO:0000256" key="4">
    <source>
        <dbReference type="ARBA" id="ARBA00022679"/>
    </source>
</evidence>
<dbReference type="AlphaFoldDB" id="A0A0D2WJC3"/>
<dbReference type="eggNOG" id="KOG0201">
    <property type="taxonomic scope" value="Eukaryota"/>
</dbReference>
<evidence type="ECO:0000256" key="1">
    <source>
        <dbReference type="ARBA" id="ARBA00008874"/>
    </source>
</evidence>
<dbReference type="SMART" id="SM00220">
    <property type="entry name" value="S_TKc"/>
    <property type="match status" value="1"/>
</dbReference>
<feature type="compositionally biased region" description="Low complexity" evidence="12">
    <location>
        <begin position="371"/>
        <end position="390"/>
    </location>
</feature>
<dbReference type="Gene3D" id="3.30.200.20">
    <property type="entry name" value="Phosphorylase Kinase, domain 1"/>
    <property type="match status" value="1"/>
</dbReference>
<keyword evidence="5 10" id="KW-0547">Nucleotide-binding</keyword>
<evidence type="ECO:0000313" key="14">
    <source>
        <dbReference type="EMBL" id="KJE89458.1"/>
    </source>
</evidence>
<keyword evidence="3" id="KW-0723">Serine/threonine-protein kinase</keyword>
<evidence type="ECO:0000259" key="13">
    <source>
        <dbReference type="PROSITE" id="PS50011"/>
    </source>
</evidence>